<dbReference type="KEGG" id="vzi:G5S32_13160"/>
<reference evidence="4 5" key="1">
    <citation type="submission" date="2020-02" db="EMBL/GenBank/DDBJ databases">
        <title>A complete genome of a marine bacterium Vibrio sp. ZWAL4003 isolated from the mangrove sediment with the ability to degrade polysaccharides.</title>
        <authorList>
            <person name="Wu J."/>
            <person name="Qu W."/>
            <person name="Zeng R."/>
        </authorList>
    </citation>
    <scope>NUCLEOTIDE SEQUENCE [LARGE SCALE GENOMIC DNA]</scope>
    <source>
        <strain evidence="4 5">ZWAL4003</strain>
    </source>
</reference>
<evidence type="ECO:0000259" key="3">
    <source>
        <dbReference type="PROSITE" id="PS51898"/>
    </source>
</evidence>
<keyword evidence="5" id="KW-1185">Reference proteome</keyword>
<dbReference type="InterPro" id="IPR002104">
    <property type="entry name" value="Integrase_catalytic"/>
</dbReference>
<dbReference type="Proteomes" id="UP000503003">
    <property type="component" value="Chromosome 1"/>
</dbReference>
<feature type="domain" description="Tyr recombinase" evidence="3">
    <location>
        <begin position="168"/>
        <end position="349"/>
    </location>
</feature>
<dbReference type="PANTHER" id="PTHR30349:SF94">
    <property type="entry name" value="INTEGRASE_RECOMBINASE HI_1414-RELATED"/>
    <property type="match status" value="1"/>
</dbReference>
<evidence type="ECO:0000256" key="1">
    <source>
        <dbReference type="ARBA" id="ARBA00022908"/>
    </source>
</evidence>
<dbReference type="InterPro" id="IPR050090">
    <property type="entry name" value="Tyrosine_recombinase_XerCD"/>
</dbReference>
<dbReference type="Gene3D" id="1.10.443.10">
    <property type="entry name" value="Intergrase catalytic core"/>
    <property type="match status" value="1"/>
</dbReference>
<dbReference type="GO" id="GO:0006310">
    <property type="term" value="P:DNA recombination"/>
    <property type="evidence" value="ECO:0007669"/>
    <property type="project" value="UniProtKB-KW"/>
</dbReference>
<dbReference type="InterPro" id="IPR011010">
    <property type="entry name" value="DNA_brk_join_enz"/>
</dbReference>
<keyword evidence="2" id="KW-0233">DNA recombination</keyword>
<evidence type="ECO:0000256" key="2">
    <source>
        <dbReference type="ARBA" id="ARBA00023172"/>
    </source>
</evidence>
<protein>
    <submittedName>
        <fullName evidence="4">Site-specific integrase</fullName>
    </submittedName>
</protein>
<dbReference type="GO" id="GO:0003677">
    <property type="term" value="F:DNA binding"/>
    <property type="evidence" value="ECO:0007669"/>
    <property type="project" value="InterPro"/>
</dbReference>
<dbReference type="Pfam" id="PF00589">
    <property type="entry name" value="Phage_integrase"/>
    <property type="match status" value="1"/>
</dbReference>
<sequence>MAVYIETNFGKKGTTYKVRYRNKQKNKCKTFNSIVEAERYAKKLKNLSATIIKDSSTKLTVGEVIQSLLANEKTKEAMKGAISNLKMLLNYDIALIRTNELRASDLINHCQQRQSDLTQPSPATLYHDITNIISALKLGKSLHNLNIDISGLIEGKSALYKLKLISSSTPRSRRPKSEEITQILDLAADIQNNTKTKLPILDISDLALETAMRRGEITKVKWGDYNPKKATLIIRDRKHPTRPSDHHIWLSPKAIEIVERQTRGLPNEPIFPFSPSSITMLWGKMCKQLCIKDLHFHDLRSEAACRYYLQHWDIVRIAKQTGHKDLNTLNNFYLRLGLTDRQLLKKNEHNPKN</sequence>
<dbReference type="CDD" id="cd00796">
    <property type="entry name" value="INT_Rci_Hp1_C"/>
    <property type="match status" value="1"/>
</dbReference>
<proteinExistence type="predicted"/>
<keyword evidence="1" id="KW-0229">DNA integration</keyword>
<gene>
    <name evidence="4" type="ORF">G5S32_13160</name>
</gene>
<dbReference type="InterPro" id="IPR013762">
    <property type="entry name" value="Integrase-like_cat_sf"/>
</dbReference>
<evidence type="ECO:0000313" key="5">
    <source>
        <dbReference type="Proteomes" id="UP000503003"/>
    </source>
</evidence>
<dbReference type="PROSITE" id="PS51898">
    <property type="entry name" value="TYR_RECOMBINASE"/>
    <property type="match status" value="1"/>
</dbReference>
<accession>A0A6G7CL54</accession>
<dbReference type="PANTHER" id="PTHR30349">
    <property type="entry name" value="PHAGE INTEGRASE-RELATED"/>
    <property type="match status" value="1"/>
</dbReference>
<dbReference type="EMBL" id="CP049331">
    <property type="protein sequence ID" value="QIH42857.1"/>
    <property type="molecule type" value="Genomic_DNA"/>
</dbReference>
<dbReference type="AlphaFoldDB" id="A0A6G7CL54"/>
<dbReference type="RefSeq" id="WP_165312408.1">
    <property type="nucleotide sequence ID" value="NZ_CP049331.1"/>
</dbReference>
<dbReference type="GO" id="GO:0015074">
    <property type="term" value="P:DNA integration"/>
    <property type="evidence" value="ECO:0007669"/>
    <property type="project" value="UniProtKB-KW"/>
</dbReference>
<dbReference type="SUPFAM" id="SSF56349">
    <property type="entry name" value="DNA breaking-rejoining enzymes"/>
    <property type="match status" value="1"/>
</dbReference>
<name>A0A6G7CL54_9VIBR</name>
<evidence type="ECO:0000313" key="4">
    <source>
        <dbReference type="EMBL" id="QIH42857.1"/>
    </source>
</evidence>
<organism evidence="4 5">
    <name type="scientific">Vibrio ziniensis</name>
    <dbReference type="NCBI Taxonomy" id="2711221"/>
    <lineage>
        <taxon>Bacteria</taxon>
        <taxon>Pseudomonadati</taxon>
        <taxon>Pseudomonadota</taxon>
        <taxon>Gammaproteobacteria</taxon>
        <taxon>Vibrionales</taxon>
        <taxon>Vibrionaceae</taxon>
        <taxon>Vibrio</taxon>
    </lineage>
</organism>